<keyword evidence="9" id="KW-0411">Iron-sulfur</keyword>
<comment type="cofactor">
    <cofactor evidence="1">
        <name>[4Fe-4S] cluster</name>
        <dbReference type="ChEBI" id="CHEBI:49883"/>
    </cofactor>
</comment>
<evidence type="ECO:0000256" key="3">
    <source>
        <dbReference type="ARBA" id="ARBA00019038"/>
    </source>
</evidence>
<comment type="similarity">
    <text evidence="2">Belongs to the eukaryotic-type primase large subunit family.</text>
</comment>
<keyword evidence="10" id="KW-0238">DNA-binding</keyword>
<keyword evidence="13" id="KW-1185">Reference proteome</keyword>
<protein>
    <recommendedName>
        <fullName evidence="3">DNA primase large subunit</fullName>
    </recommendedName>
</protein>
<dbReference type="Pfam" id="PF26466">
    <property type="entry name" value="DNA_primase_lrg_N"/>
    <property type="match status" value="1"/>
</dbReference>
<evidence type="ECO:0000256" key="2">
    <source>
        <dbReference type="ARBA" id="ARBA00010564"/>
    </source>
</evidence>
<feature type="domain" description="DNA primase large subunit C-terminal" evidence="11">
    <location>
        <begin position="413"/>
        <end position="581"/>
    </location>
</feature>
<sequence length="622" mass="70195">MSRWGRHVFPSKIATLHASFVLAGAMARAFVFLACFPSLTIYVLPGIVGESKRCLDVATYCVGDMVDYAVPSLWLCLCAILPLTETNPGVGCPLQDTTGATVVVRLLSSHFDELVSIPGRVAPEVYVMELTRRRKVAKVTSGSLVDLYPHDLQLYSVPPTCNISLAEFESFALDRLKVLRVIEQVSIKEQVKNFEDKKNAVLAELKKSGLKSFAKLIMGSGTGCSDAELQARKQDHISHFILRLAYCRSDELRRWFLSKELELFRLRFHCLTPEGIRSFLHINNLDYSPISAEMKASLKDKLYESTFMLSPTQVETLEFYRVPFTEVSDLVRARKIYLSQGYAFIPNTEFISVLSSIFRENLSHALSLTARRLPDLEDDERLFRILKGLHHTYTGEDYIVSKNKAGVHVEEIDSLSQKSFPLCMRHLHQHLRANHHLKHGGRLQYGLFLKGIGLSLENAMRFWRAEFTRMMDVDKFEKEYAYNIRYNYGKEGKRTNYTPYSCLKIIMENVGAGDSHGCPFKHTDLSTLKQKLLGYGIPVAGVQQVADYVERGHYQIACGKYFELSHGMPAEAGINHPNQYFELSQKVLSGSAPTIKTEPGNLLLHPAMSFVSHPCCNTLLGA</sequence>
<dbReference type="Gene3D" id="1.20.930.80">
    <property type="match status" value="1"/>
</dbReference>
<evidence type="ECO:0000313" key="13">
    <source>
        <dbReference type="Proteomes" id="UP001159363"/>
    </source>
</evidence>
<dbReference type="CDD" id="cd07322">
    <property type="entry name" value="PriL_PriS_Eukaryotic"/>
    <property type="match status" value="1"/>
</dbReference>
<evidence type="ECO:0000256" key="6">
    <source>
        <dbReference type="ARBA" id="ARBA00022705"/>
    </source>
</evidence>
<dbReference type="Pfam" id="PF04104">
    <property type="entry name" value="DNA_primase_lrg"/>
    <property type="match status" value="1"/>
</dbReference>
<evidence type="ECO:0000256" key="10">
    <source>
        <dbReference type="ARBA" id="ARBA00023125"/>
    </source>
</evidence>
<dbReference type="InterPro" id="IPR007238">
    <property type="entry name" value="DNA_primase_lsu_euk/arc"/>
</dbReference>
<keyword evidence="4" id="KW-0004">4Fe-4S</keyword>
<dbReference type="PANTHER" id="PTHR10537:SF3">
    <property type="entry name" value="DNA PRIMASE LARGE SUBUNIT"/>
    <property type="match status" value="1"/>
</dbReference>
<gene>
    <name evidence="12" type="ORF">PR048_024152</name>
</gene>
<dbReference type="PANTHER" id="PTHR10537">
    <property type="entry name" value="DNA PRIMASE LARGE SUBUNIT"/>
    <property type="match status" value="1"/>
</dbReference>
<keyword evidence="5" id="KW-0639">Primosome</keyword>
<accession>A0ABQ9GW35</accession>
<dbReference type="InterPro" id="IPR058560">
    <property type="entry name" value="DNA_primase_C"/>
</dbReference>
<keyword evidence="6" id="KW-0235">DNA replication</keyword>
<name>A0ABQ9GW35_9NEOP</name>
<proteinExistence type="inferred from homology"/>
<organism evidence="12 13">
    <name type="scientific">Dryococelus australis</name>
    <dbReference type="NCBI Taxonomy" id="614101"/>
    <lineage>
        <taxon>Eukaryota</taxon>
        <taxon>Metazoa</taxon>
        <taxon>Ecdysozoa</taxon>
        <taxon>Arthropoda</taxon>
        <taxon>Hexapoda</taxon>
        <taxon>Insecta</taxon>
        <taxon>Pterygota</taxon>
        <taxon>Neoptera</taxon>
        <taxon>Polyneoptera</taxon>
        <taxon>Phasmatodea</taxon>
        <taxon>Verophasmatodea</taxon>
        <taxon>Anareolatae</taxon>
        <taxon>Phasmatidae</taxon>
        <taxon>Eurycanthinae</taxon>
        <taxon>Dryococelus</taxon>
    </lineage>
</organism>
<reference evidence="12 13" key="1">
    <citation type="submission" date="2023-02" db="EMBL/GenBank/DDBJ databases">
        <title>LHISI_Scaffold_Assembly.</title>
        <authorList>
            <person name="Stuart O.P."/>
            <person name="Cleave R."/>
            <person name="Magrath M.J.L."/>
            <person name="Mikheyev A.S."/>
        </authorList>
    </citation>
    <scope>NUCLEOTIDE SEQUENCE [LARGE SCALE GENOMIC DNA]</scope>
    <source>
        <strain evidence="12">Daus_M_001</strain>
        <tissue evidence="12">Leg muscle</tissue>
    </source>
</reference>
<dbReference type="InterPro" id="IPR016558">
    <property type="entry name" value="DNA_primase_lsu_euk"/>
</dbReference>
<dbReference type="EMBL" id="JARBHB010000009">
    <property type="protein sequence ID" value="KAJ8876242.1"/>
    <property type="molecule type" value="Genomic_DNA"/>
</dbReference>
<evidence type="ECO:0000259" key="11">
    <source>
        <dbReference type="Pfam" id="PF04104"/>
    </source>
</evidence>
<evidence type="ECO:0000256" key="1">
    <source>
        <dbReference type="ARBA" id="ARBA00001966"/>
    </source>
</evidence>
<dbReference type="Proteomes" id="UP001159363">
    <property type="component" value="Chromosome 8"/>
</dbReference>
<keyword evidence="7" id="KW-0479">Metal-binding</keyword>
<comment type="caution">
    <text evidence="12">The sequence shown here is derived from an EMBL/GenBank/DDBJ whole genome shotgun (WGS) entry which is preliminary data.</text>
</comment>
<keyword evidence="8" id="KW-0408">Iron</keyword>
<evidence type="ECO:0000256" key="9">
    <source>
        <dbReference type="ARBA" id="ARBA00023014"/>
    </source>
</evidence>
<evidence type="ECO:0000256" key="7">
    <source>
        <dbReference type="ARBA" id="ARBA00022723"/>
    </source>
</evidence>
<evidence type="ECO:0000256" key="5">
    <source>
        <dbReference type="ARBA" id="ARBA00022515"/>
    </source>
</evidence>
<evidence type="ECO:0000256" key="4">
    <source>
        <dbReference type="ARBA" id="ARBA00022485"/>
    </source>
</evidence>
<evidence type="ECO:0000313" key="12">
    <source>
        <dbReference type="EMBL" id="KAJ8876242.1"/>
    </source>
</evidence>
<evidence type="ECO:0000256" key="8">
    <source>
        <dbReference type="ARBA" id="ARBA00023004"/>
    </source>
</evidence>